<dbReference type="CDD" id="cd00167">
    <property type="entry name" value="SANT"/>
    <property type="match status" value="2"/>
</dbReference>
<evidence type="ECO:0000313" key="8">
    <source>
        <dbReference type="Proteomes" id="UP001291623"/>
    </source>
</evidence>
<accession>A0AAE1SFW1</accession>
<keyword evidence="4" id="KW-0539">Nucleus</keyword>
<dbReference type="PROSITE" id="PS50090">
    <property type="entry name" value="MYB_LIKE"/>
    <property type="match status" value="2"/>
</dbReference>
<name>A0AAE1SFW1_9SOLA</name>
<comment type="caution">
    <text evidence="7">The sequence shown here is derived from an EMBL/GenBank/DDBJ whole genome shotgun (WGS) entry which is preliminary data.</text>
</comment>
<evidence type="ECO:0000256" key="3">
    <source>
        <dbReference type="ARBA" id="ARBA00023125"/>
    </source>
</evidence>
<dbReference type="PROSITE" id="PS51294">
    <property type="entry name" value="HTH_MYB"/>
    <property type="match status" value="2"/>
</dbReference>
<evidence type="ECO:0000256" key="4">
    <source>
        <dbReference type="ARBA" id="ARBA00023242"/>
    </source>
</evidence>
<dbReference type="GO" id="GO:0010597">
    <property type="term" value="P:green leaf volatile biosynthetic process"/>
    <property type="evidence" value="ECO:0007669"/>
    <property type="project" value="UniProtKB-ARBA"/>
</dbReference>
<organism evidence="7 8">
    <name type="scientific">Anisodus tanguticus</name>
    <dbReference type="NCBI Taxonomy" id="243964"/>
    <lineage>
        <taxon>Eukaryota</taxon>
        <taxon>Viridiplantae</taxon>
        <taxon>Streptophyta</taxon>
        <taxon>Embryophyta</taxon>
        <taxon>Tracheophyta</taxon>
        <taxon>Spermatophyta</taxon>
        <taxon>Magnoliopsida</taxon>
        <taxon>eudicotyledons</taxon>
        <taxon>Gunneridae</taxon>
        <taxon>Pentapetalae</taxon>
        <taxon>asterids</taxon>
        <taxon>lamiids</taxon>
        <taxon>Solanales</taxon>
        <taxon>Solanaceae</taxon>
        <taxon>Solanoideae</taxon>
        <taxon>Hyoscyameae</taxon>
        <taxon>Anisodus</taxon>
    </lineage>
</organism>
<dbReference type="Gene3D" id="1.10.10.60">
    <property type="entry name" value="Homeodomain-like"/>
    <property type="match status" value="2"/>
</dbReference>
<feature type="domain" description="Myb-like" evidence="5">
    <location>
        <begin position="63"/>
        <end position="113"/>
    </location>
</feature>
<dbReference type="SMART" id="SM00717">
    <property type="entry name" value="SANT"/>
    <property type="match status" value="2"/>
</dbReference>
<evidence type="ECO:0000259" key="6">
    <source>
        <dbReference type="PROSITE" id="PS51294"/>
    </source>
</evidence>
<dbReference type="GO" id="GO:0005634">
    <property type="term" value="C:nucleus"/>
    <property type="evidence" value="ECO:0007669"/>
    <property type="project" value="UniProtKB-SubCell"/>
</dbReference>
<dbReference type="Pfam" id="PF00249">
    <property type="entry name" value="Myb_DNA-binding"/>
    <property type="match status" value="2"/>
</dbReference>
<feature type="domain" description="Myb-like" evidence="5">
    <location>
        <begin position="10"/>
        <end position="62"/>
    </location>
</feature>
<reference evidence="7" key="1">
    <citation type="submission" date="2023-12" db="EMBL/GenBank/DDBJ databases">
        <title>Genome assembly of Anisodus tanguticus.</title>
        <authorList>
            <person name="Wang Y.-J."/>
        </authorList>
    </citation>
    <scope>NUCLEOTIDE SEQUENCE</scope>
    <source>
        <strain evidence="7">KB-2021</strain>
        <tissue evidence="7">Leaf</tissue>
    </source>
</reference>
<feature type="domain" description="HTH myb-type" evidence="6">
    <location>
        <begin position="10"/>
        <end position="66"/>
    </location>
</feature>
<dbReference type="InterPro" id="IPR009057">
    <property type="entry name" value="Homeodomain-like_sf"/>
</dbReference>
<dbReference type="Proteomes" id="UP001291623">
    <property type="component" value="Unassembled WGS sequence"/>
</dbReference>
<proteinExistence type="predicted"/>
<sequence length="379" mass="43006">MGRYPCCKIDEDLKKGPWTPDEDKKLMDYITKNGHTNWQLIPKRAGLNRCGKSCRLRWTNYLRPDIKRGAFSIEEEEIIINLHSLLGNKWSRIAAHLPGRTDNEIKNFYNTHLRKKLLRLGIDPRTHKPISDLNLILNLSHHFTSNHNSHYLMNNPVVSSLRLQAQFTEMAKIHQLLQCLLPPISANNPFSSNYQENFATNSSHVITNVGTNTQFLDPLLVNCGTFQKLDNSTNSCMSNSSDISYHQGELNSKVDNFEGLSSSSKTHLDYNSLLSLATSSTEADAHVINQDYDPNTFTQLIHNIAACEKHHEGDDDRMVELVGTTELETRALPSEVEIVGVEKLELKLKQSTTIHRYKAKLIDNRGICSDTIIRTKGIE</sequence>
<gene>
    <name evidence="7" type="ORF">RND71_012556</name>
</gene>
<dbReference type="InterPro" id="IPR001005">
    <property type="entry name" value="SANT/Myb"/>
</dbReference>
<comment type="subcellular location">
    <subcellularLocation>
        <location evidence="1">Nucleus</location>
    </subcellularLocation>
</comment>
<protein>
    <submittedName>
        <fullName evidence="7">Uncharacterized protein</fullName>
    </submittedName>
</protein>
<evidence type="ECO:0000256" key="1">
    <source>
        <dbReference type="ARBA" id="ARBA00004123"/>
    </source>
</evidence>
<dbReference type="PANTHER" id="PTHR47994">
    <property type="entry name" value="F14D16.11-RELATED"/>
    <property type="match status" value="1"/>
</dbReference>
<feature type="domain" description="HTH myb-type" evidence="6">
    <location>
        <begin position="67"/>
        <end position="117"/>
    </location>
</feature>
<keyword evidence="8" id="KW-1185">Reference proteome</keyword>
<dbReference type="PANTHER" id="PTHR47994:SF5">
    <property type="entry name" value="F14D16.11-RELATED"/>
    <property type="match status" value="1"/>
</dbReference>
<dbReference type="FunFam" id="1.10.10.60:FF:000001">
    <property type="entry name" value="MYB-related transcription factor"/>
    <property type="match status" value="1"/>
</dbReference>
<dbReference type="EMBL" id="JAVYJV010000006">
    <property type="protein sequence ID" value="KAK4368764.1"/>
    <property type="molecule type" value="Genomic_DNA"/>
</dbReference>
<evidence type="ECO:0000259" key="5">
    <source>
        <dbReference type="PROSITE" id="PS50090"/>
    </source>
</evidence>
<keyword evidence="3" id="KW-0238">DNA-binding</keyword>
<dbReference type="FunFam" id="1.10.10.60:FF:000039">
    <property type="entry name" value="MYB transcription factor"/>
    <property type="match status" value="1"/>
</dbReference>
<evidence type="ECO:0000313" key="7">
    <source>
        <dbReference type="EMBL" id="KAK4368764.1"/>
    </source>
</evidence>
<dbReference type="SUPFAM" id="SSF46689">
    <property type="entry name" value="Homeodomain-like"/>
    <property type="match status" value="1"/>
</dbReference>
<dbReference type="AlphaFoldDB" id="A0AAE1SFW1"/>
<dbReference type="InterPro" id="IPR017930">
    <property type="entry name" value="Myb_dom"/>
</dbReference>
<keyword evidence="2" id="KW-0677">Repeat</keyword>
<dbReference type="GO" id="GO:0000976">
    <property type="term" value="F:transcription cis-regulatory region binding"/>
    <property type="evidence" value="ECO:0007669"/>
    <property type="project" value="UniProtKB-ARBA"/>
</dbReference>
<evidence type="ECO:0000256" key="2">
    <source>
        <dbReference type="ARBA" id="ARBA00022737"/>
    </source>
</evidence>
<dbReference type="InterPro" id="IPR015495">
    <property type="entry name" value="Myb_TF_plants"/>
</dbReference>